<evidence type="ECO:0000313" key="1">
    <source>
        <dbReference type="EMBL" id="KAA6363859.1"/>
    </source>
</evidence>
<reference evidence="1 2" key="1">
    <citation type="submission" date="2019-03" db="EMBL/GenBank/DDBJ databases">
        <title>Single cell metagenomics reveals metabolic interactions within the superorganism composed of flagellate Streblomastix strix and complex community of Bacteroidetes bacteria on its surface.</title>
        <authorList>
            <person name="Treitli S.C."/>
            <person name="Kolisko M."/>
            <person name="Husnik F."/>
            <person name="Keeling P."/>
            <person name="Hampl V."/>
        </authorList>
    </citation>
    <scope>NUCLEOTIDE SEQUENCE [LARGE SCALE GENOMIC DNA]</scope>
    <source>
        <strain evidence="1">ST1C</strain>
    </source>
</reference>
<dbReference type="EMBL" id="SNRW01022390">
    <property type="protein sequence ID" value="KAA6363859.1"/>
    <property type="molecule type" value="Genomic_DNA"/>
</dbReference>
<evidence type="ECO:0000313" key="2">
    <source>
        <dbReference type="Proteomes" id="UP000324800"/>
    </source>
</evidence>
<comment type="caution">
    <text evidence="1">The sequence shown here is derived from an EMBL/GenBank/DDBJ whole genome shotgun (WGS) entry which is preliminary data.</text>
</comment>
<dbReference type="Proteomes" id="UP000324800">
    <property type="component" value="Unassembled WGS sequence"/>
</dbReference>
<gene>
    <name evidence="1" type="ORF">EZS28_040612</name>
</gene>
<proteinExistence type="predicted"/>
<dbReference type="AlphaFoldDB" id="A0A5J4U0S6"/>
<feature type="non-terminal residue" evidence="1">
    <location>
        <position position="72"/>
    </location>
</feature>
<protein>
    <submittedName>
        <fullName evidence="1">Uncharacterized protein</fullName>
    </submittedName>
</protein>
<accession>A0A5J4U0S6</accession>
<sequence length="72" mass="8132">MFPPLGSLQGFPVYDSPPLFYSEFLQVGTVHGLKPDCQRLQYQLQFQFGTTEVFMLIALPLTGVLPHFLSNL</sequence>
<organism evidence="1 2">
    <name type="scientific">Streblomastix strix</name>
    <dbReference type="NCBI Taxonomy" id="222440"/>
    <lineage>
        <taxon>Eukaryota</taxon>
        <taxon>Metamonada</taxon>
        <taxon>Preaxostyla</taxon>
        <taxon>Oxymonadida</taxon>
        <taxon>Streblomastigidae</taxon>
        <taxon>Streblomastix</taxon>
    </lineage>
</organism>
<name>A0A5J4U0S6_9EUKA</name>